<evidence type="ECO:0000256" key="5">
    <source>
        <dbReference type="ARBA" id="ARBA00023004"/>
    </source>
</evidence>
<dbReference type="PANTHER" id="PTHR10458:SF21">
    <property type="entry name" value="PEPTIDE DEFORMYLASE"/>
    <property type="match status" value="1"/>
</dbReference>
<dbReference type="AlphaFoldDB" id="A0A6J4N3L0"/>
<dbReference type="SUPFAM" id="SSF56420">
    <property type="entry name" value="Peptide deformylase"/>
    <property type="match status" value="1"/>
</dbReference>
<dbReference type="GO" id="GO:0006412">
    <property type="term" value="P:translation"/>
    <property type="evidence" value="ECO:0007669"/>
    <property type="project" value="UniProtKB-UniRule"/>
</dbReference>
<comment type="function">
    <text evidence="6">Removes the formyl group from the N-terminal Met of newly synthesized proteins. Requires at least a dipeptide for an efficient rate of reaction. N-terminal L-methionine is a prerequisite for activity but the enzyme has broad specificity at other positions.</text>
</comment>
<organism evidence="7">
    <name type="scientific">uncultured Pyrinomonadaceae bacterium</name>
    <dbReference type="NCBI Taxonomy" id="2283094"/>
    <lineage>
        <taxon>Bacteria</taxon>
        <taxon>Pseudomonadati</taxon>
        <taxon>Acidobacteriota</taxon>
        <taxon>Blastocatellia</taxon>
        <taxon>Blastocatellales</taxon>
        <taxon>Pyrinomonadaceae</taxon>
        <taxon>environmental samples</taxon>
    </lineage>
</organism>
<keyword evidence="2 6" id="KW-0479">Metal-binding</keyword>
<comment type="similarity">
    <text evidence="1 6">Belongs to the polypeptide deformylase family.</text>
</comment>
<comment type="cofactor">
    <cofactor evidence="6">
        <name>Fe(2+)</name>
        <dbReference type="ChEBI" id="CHEBI:29033"/>
    </cofactor>
    <text evidence="6">Binds 1 Fe(2+) ion.</text>
</comment>
<evidence type="ECO:0000256" key="2">
    <source>
        <dbReference type="ARBA" id="ARBA00022723"/>
    </source>
</evidence>
<dbReference type="GO" id="GO:0042586">
    <property type="term" value="F:peptide deformylase activity"/>
    <property type="evidence" value="ECO:0007669"/>
    <property type="project" value="UniProtKB-UniRule"/>
</dbReference>
<sequence length="163" mass="18421">MPIRKITEYPEKVLAEIGKPVTVFDEELENLCADMFETMYEAEGVGLAAQQIGLPMQLFVMDCEGVKLVAANPEIIATTGEQSNSEGCLSIGKVPAIVVRAERATLRAQDAKGEWFEHTAEGYAARCFQHETDHCNGKLFIDRLPKMRRDMVVKRFRKEKNWK</sequence>
<dbReference type="PANTHER" id="PTHR10458">
    <property type="entry name" value="PEPTIDE DEFORMYLASE"/>
    <property type="match status" value="1"/>
</dbReference>
<keyword evidence="5 6" id="KW-0408">Iron</keyword>
<dbReference type="Pfam" id="PF01327">
    <property type="entry name" value="Pep_deformylase"/>
    <property type="match status" value="1"/>
</dbReference>
<keyword evidence="4 6" id="KW-0648">Protein biosynthesis</keyword>
<dbReference type="HAMAP" id="MF_00163">
    <property type="entry name" value="Pep_deformylase"/>
    <property type="match status" value="1"/>
</dbReference>
<proteinExistence type="inferred from homology"/>
<dbReference type="Gene3D" id="3.90.45.10">
    <property type="entry name" value="Peptide deformylase"/>
    <property type="match status" value="1"/>
</dbReference>
<dbReference type="CDD" id="cd00487">
    <property type="entry name" value="Pep_deformylase"/>
    <property type="match status" value="1"/>
</dbReference>
<evidence type="ECO:0000313" key="7">
    <source>
        <dbReference type="EMBL" id="CAA9375449.1"/>
    </source>
</evidence>
<dbReference type="InterPro" id="IPR036821">
    <property type="entry name" value="Peptide_deformylase_sf"/>
</dbReference>
<dbReference type="PRINTS" id="PR01576">
    <property type="entry name" value="PDEFORMYLASE"/>
</dbReference>
<dbReference type="InterPro" id="IPR023635">
    <property type="entry name" value="Peptide_deformylase"/>
</dbReference>
<dbReference type="NCBIfam" id="TIGR00079">
    <property type="entry name" value="pept_deformyl"/>
    <property type="match status" value="1"/>
</dbReference>
<protein>
    <recommendedName>
        <fullName evidence="6">Peptide deformylase</fullName>
        <shortName evidence="6">PDF</shortName>
        <ecNumber evidence="6">3.5.1.88</ecNumber>
    </recommendedName>
    <alternativeName>
        <fullName evidence="6">Polypeptide deformylase</fullName>
    </alternativeName>
</protein>
<keyword evidence="3 6" id="KW-0378">Hydrolase</keyword>
<accession>A0A6J4N3L0</accession>
<dbReference type="PIRSF" id="PIRSF004749">
    <property type="entry name" value="Pep_def"/>
    <property type="match status" value="1"/>
</dbReference>
<dbReference type="EMBL" id="CADCUR010000001">
    <property type="protein sequence ID" value="CAA9375449.1"/>
    <property type="molecule type" value="Genomic_DNA"/>
</dbReference>
<gene>
    <name evidence="6" type="primary">def</name>
    <name evidence="7" type="ORF">AVDCRST_MAG74-1315</name>
</gene>
<dbReference type="NCBIfam" id="NF001159">
    <property type="entry name" value="PRK00150.1-3"/>
    <property type="match status" value="1"/>
</dbReference>
<evidence type="ECO:0000256" key="1">
    <source>
        <dbReference type="ARBA" id="ARBA00010759"/>
    </source>
</evidence>
<reference evidence="7" key="1">
    <citation type="submission" date="2020-02" db="EMBL/GenBank/DDBJ databases">
        <authorList>
            <person name="Meier V. D."/>
        </authorList>
    </citation>
    <scope>NUCLEOTIDE SEQUENCE</scope>
    <source>
        <strain evidence="7">AVDCRST_MAG74</strain>
    </source>
</reference>
<comment type="catalytic activity">
    <reaction evidence="6">
        <text>N-terminal N-formyl-L-methionyl-[peptide] + H2O = N-terminal L-methionyl-[peptide] + formate</text>
        <dbReference type="Rhea" id="RHEA:24420"/>
        <dbReference type="Rhea" id="RHEA-COMP:10639"/>
        <dbReference type="Rhea" id="RHEA-COMP:10640"/>
        <dbReference type="ChEBI" id="CHEBI:15377"/>
        <dbReference type="ChEBI" id="CHEBI:15740"/>
        <dbReference type="ChEBI" id="CHEBI:49298"/>
        <dbReference type="ChEBI" id="CHEBI:64731"/>
        <dbReference type="EC" id="3.5.1.88"/>
    </reaction>
</comment>
<feature type="binding site" evidence="6">
    <location>
        <position position="88"/>
    </location>
    <ligand>
        <name>Fe cation</name>
        <dbReference type="ChEBI" id="CHEBI:24875"/>
    </ligand>
</feature>
<evidence type="ECO:0000256" key="6">
    <source>
        <dbReference type="HAMAP-Rule" id="MF_00163"/>
    </source>
</evidence>
<dbReference type="EC" id="3.5.1.88" evidence="6"/>
<evidence type="ECO:0000256" key="4">
    <source>
        <dbReference type="ARBA" id="ARBA00022917"/>
    </source>
</evidence>
<dbReference type="GO" id="GO:0046872">
    <property type="term" value="F:metal ion binding"/>
    <property type="evidence" value="ECO:0007669"/>
    <property type="project" value="UniProtKB-KW"/>
</dbReference>
<evidence type="ECO:0000256" key="3">
    <source>
        <dbReference type="ARBA" id="ARBA00022801"/>
    </source>
</evidence>
<feature type="active site" evidence="6">
    <location>
        <position position="131"/>
    </location>
</feature>
<name>A0A6J4N3L0_9BACT</name>
<feature type="binding site" evidence="6">
    <location>
        <position position="134"/>
    </location>
    <ligand>
        <name>Fe cation</name>
        <dbReference type="ChEBI" id="CHEBI:24875"/>
    </ligand>
</feature>
<feature type="binding site" evidence="6">
    <location>
        <position position="130"/>
    </location>
    <ligand>
        <name>Fe cation</name>
        <dbReference type="ChEBI" id="CHEBI:24875"/>
    </ligand>
</feature>